<dbReference type="EMBL" id="OCNJ01000026">
    <property type="protein sequence ID" value="SOE01809.1"/>
    <property type="molecule type" value="Genomic_DNA"/>
</dbReference>
<organism evidence="2 3">
    <name type="scientific">Caenispirillum bisanense</name>
    <dbReference type="NCBI Taxonomy" id="414052"/>
    <lineage>
        <taxon>Bacteria</taxon>
        <taxon>Pseudomonadati</taxon>
        <taxon>Pseudomonadota</taxon>
        <taxon>Alphaproteobacteria</taxon>
        <taxon>Rhodospirillales</taxon>
        <taxon>Novispirillaceae</taxon>
        <taxon>Caenispirillum</taxon>
    </lineage>
</organism>
<sequence>MIDIFWGAIVVIQSATPVFTDRVDEVRKRPAVPPEPVRVNRAGFAGGSNSRVGWSPHEQDDEQVFP</sequence>
<evidence type="ECO:0000256" key="1">
    <source>
        <dbReference type="SAM" id="MobiDB-lite"/>
    </source>
</evidence>
<name>A0A286H3A5_9PROT</name>
<dbReference type="RefSeq" id="WP_141415257.1">
    <property type="nucleotide sequence ID" value="NZ_OCNJ01000026.1"/>
</dbReference>
<dbReference type="Proteomes" id="UP000219621">
    <property type="component" value="Unassembled WGS sequence"/>
</dbReference>
<dbReference type="AlphaFoldDB" id="A0A286H3A5"/>
<accession>A0A286H3A5</accession>
<feature type="region of interest" description="Disordered" evidence="1">
    <location>
        <begin position="34"/>
        <end position="66"/>
    </location>
</feature>
<proteinExistence type="predicted"/>
<keyword evidence="3" id="KW-1185">Reference proteome</keyword>
<protein>
    <submittedName>
        <fullName evidence="2">Uncharacterized protein</fullName>
    </submittedName>
</protein>
<evidence type="ECO:0000313" key="2">
    <source>
        <dbReference type="EMBL" id="SOE01809.1"/>
    </source>
</evidence>
<evidence type="ECO:0000313" key="3">
    <source>
        <dbReference type="Proteomes" id="UP000219621"/>
    </source>
</evidence>
<gene>
    <name evidence="2" type="ORF">SAMN05421508_12611</name>
</gene>
<reference evidence="2 3" key="1">
    <citation type="submission" date="2017-09" db="EMBL/GenBank/DDBJ databases">
        <authorList>
            <person name="Ehlers B."/>
            <person name="Leendertz F.H."/>
        </authorList>
    </citation>
    <scope>NUCLEOTIDE SEQUENCE [LARGE SCALE GENOMIC DNA]</scope>
    <source>
        <strain evidence="2 3">USBA 140</strain>
    </source>
</reference>